<reference evidence="2 3" key="1">
    <citation type="submission" date="2013-03" db="EMBL/GenBank/DDBJ databases">
        <title>Whole genome shotgun sequencing of Clostridium sartagoforme AAU1.</title>
        <authorList>
            <person name="Joshi C.G."/>
            <person name="Duggirala S.M."/>
            <person name="Nathani N.M."/>
            <person name="Bhatt V.D."/>
            <person name="Patel A.K."/>
            <person name="Pandya P.R."/>
            <person name="KaPatel J.A."/>
        </authorList>
    </citation>
    <scope>NUCLEOTIDE SEQUENCE [LARGE SCALE GENOMIC DNA]</scope>
    <source>
        <strain evidence="2 3">AAU1</strain>
    </source>
</reference>
<dbReference type="SUPFAM" id="SSF54862">
    <property type="entry name" value="4Fe-4S ferredoxins"/>
    <property type="match status" value="1"/>
</dbReference>
<proteinExistence type="predicted"/>
<dbReference type="RefSeq" id="WP_016206137.1">
    <property type="nucleotide sequence ID" value="NZ_ASRV01000034.1"/>
</dbReference>
<dbReference type="SUPFAM" id="SSF53920">
    <property type="entry name" value="Fe-only hydrogenase"/>
    <property type="match status" value="1"/>
</dbReference>
<dbReference type="PANTHER" id="PTHR11615">
    <property type="entry name" value="NITRATE, FORMATE, IRON DEHYDROGENASE"/>
    <property type="match status" value="1"/>
</dbReference>
<accession>R9CFA6</accession>
<keyword evidence="3" id="KW-1185">Reference proteome</keyword>
<evidence type="ECO:0000259" key="1">
    <source>
        <dbReference type="PROSITE" id="PS51379"/>
    </source>
</evidence>
<dbReference type="InterPro" id="IPR017896">
    <property type="entry name" value="4Fe4S_Fe-S-bd"/>
</dbReference>
<organism evidence="2 3">
    <name type="scientific">Clostridium sartagoforme AAU1</name>
    <dbReference type="NCBI Taxonomy" id="1202534"/>
    <lineage>
        <taxon>Bacteria</taxon>
        <taxon>Bacillati</taxon>
        <taxon>Bacillota</taxon>
        <taxon>Clostridia</taxon>
        <taxon>Eubacteriales</taxon>
        <taxon>Clostridiaceae</taxon>
        <taxon>Clostridium</taxon>
    </lineage>
</organism>
<protein>
    <submittedName>
        <fullName evidence="2">Iron only hydrogenase large subunit, C-terminal domain protein</fullName>
    </submittedName>
</protein>
<dbReference type="Gene3D" id="3.40.950.10">
    <property type="entry name" value="Fe-only Hydrogenase (Larger Subunit), Chain L, domain 3"/>
    <property type="match status" value="1"/>
</dbReference>
<sequence length="450" mass="50022">MHNKYNDLFDTLVRSYYEGNFDETLSKIMVCHEVSPQETFKIITSLCGVSLEFDNNYVYNLKKAITNYSVNKRFIEKLDSCNINCKQDENNKFKCQSSCPFDAISYDDSNKSTYINYDLCVGCGLCIDSCKDGKFLDKIDFLPILDLLKNNKTVIAAVAPAIIGQFGENVTMDQLRAAFIKIGFSDMIEVAFAADMITIKEAVEFNHHVNGPNDLMITSCCCPMWVGMLKKVYKELVPDLSPSVSPMVGAGRVIKKLNPHTKVVFIGPCIAKKAEAKEPDLSKDIDFVLTFQELDNIFKSLEIKLDKLQGIPSKDYASRGGRLYARTGGVSIAVGEAVAELYPKKSKLFKSVKAEGVRECKDILNKALSGEIEANFIEGMGCVGGCVGGPKALIPKEQGKIAVDSFAYNSPIKIATHSDTMDTVLEKLNIHSLKDFEDDSKTEIFHRDFH</sequence>
<dbReference type="InterPro" id="IPR004108">
    <property type="entry name" value="Fe_hydrogenase_lsu_C"/>
</dbReference>
<comment type="caution">
    <text evidence="2">The sequence shown here is derived from an EMBL/GenBank/DDBJ whole genome shotgun (WGS) entry which is preliminary data.</text>
</comment>
<evidence type="ECO:0000313" key="2">
    <source>
        <dbReference type="EMBL" id="EOR27715.1"/>
    </source>
</evidence>
<dbReference type="PROSITE" id="PS51379">
    <property type="entry name" value="4FE4S_FER_2"/>
    <property type="match status" value="1"/>
</dbReference>
<dbReference type="PATRIC" id="fig|1202534.3.peg.657"/>
<feature type="domain" description="4Fe-4S ferredoxin-type" evidence="1">
    <location>
        <begin position="111"/>
        <end position="141"/>
    </location>
</feature>
<dbReference type="Gene3D" id="3.30.70.20">
    <property type="match status" value="1"/>
</dbReference>
<dbReference type="Pfam" id="PF00037">
    <property type="entry name" value="Fer4"/>
    <property type="match status" value="1"/>
</dbReference>
<dbReference type="AlphaFoldDB" id="R9CFA6"/>
<dbReference type="Pfam" id="PF02906">
    <property type="entry name" value="Fe_hyd_lg_C"/>
    <property type="match status" value="1"/>
</dbReference>
<dbReference type="InterPro" id="IPR009016">
    <property type="entry name" value="Fe_hydrogenase"/>
</dbReference>
<dbReference type="InterPro" id="IPR050340">
    <property type="entry name" value="Cytosolic_Fe-S_CAF"/>
</dbReference>
<gene>
    <name evidence="2" type="ORF">A500_03306</name>
</gene>
<dbReference type="Proteomes" id="UP000013988">
    <property type="component" value="Unassembled WGS sequence"/>
</dbReference>
<evidence type="ECO:0000313" key="3">
    <source>
        <dbReference type="Proteomes" id="UP000013988"/>
    </source>
</evidence>
<name>R9CFA6_9CLOT</name>
<dbReference type="OrthoDB" id="9798098at2"/>
<dbReference type="EMBL" id="ASRV01000034">
    <property type="protein sequence ID" value="EOR27715.1"/>
    <property type="molecule type" value="Genomic_DNA"/>
</dbReference>